<name>A0A7H4LK62_WHEAT</name>
<organism evidence="2 3">
    <name type="scientific">Triticum aestivum</name>
    <name type="common">Wheat</name>
    <dbReference type="NCBI Taxonomy" id="4565"/>
    <lineage>
        <taxon>Eukaryota</taxon>
        <taxon>Viridiplantae</taxon>
        <taxon>Streptophyta</taxon>
        <taxon>Embryophyta</taxon>
        <taxon>Tracheophyta</taxon>
        <taxon>Spermatophyta</taxon>
        <taxon>Magnoliopsida</taxon>
        <taxon>Liliopsida</taxon>
        <taxon>Poales</taxon>
        <taxon>Poaceae</taxon>
        <taxon>BOP clade</taxon>
        <taxon>Pooideae</taxon>
        <taxon>Triticodae</taxon>
        <taxon>Triticeae</taxon>
        <taxon>Triticinae</taxon>
        <taxon>Triticum</taxon>
    </lineage>
</organism>
<dbReference type="Proteomes" id="UP000280104">
    <property type="component" value="Chromosome II"/>
</dbReference>
<protein>
    <submittedName>
        <fullName evidence="2">Uncharacterized protein</fullName>
    </submittedName>
</protein>
<evidence type="ECO:0000256" key="1">
    <source>
        <dbReference type="SAM" id="MobiDB-lite"/>
    </source>
</evidence>
<reference evidence="2 3" key="1">
    <citation type="submission" date="2018-05" db="EMBL/GenBank/DDBJ databases">
        <authorList>
            <person name="Thind KAUR A."/>
        </authorList>
    </citation>
    <scope>NUCLEOTIDE SEQUENCE [LARGE SCALE GENOMIC DNA]</scope>
</reference>
<feature type="compositionally biased region" description="Low complexity" evidence="1">
    <location>
        <begin position="66"/>
        <end position="80"/>
    </location>
</feature>
<dbReference type="AlphaFoldDB" id="A0A7H4LK62"/>
<gene>
    <name evidence="2" type="ORF">CAMPLR22A2D_LOCUS3614</name>
</gene>
<dbReference type="EMBL" id="LS480641">
    <property type="protein sequence ID" value="SPT19000.1"/>
    <property type="molecule type" value="Genomic_DNA"/>
</dbReference>
<feature type="region of interest" description="Disordered" evidence="1">
    <location>
        <begin position="65"/>
        <end position="84"/>
    </location>
</feature>
<evidence type="ECO:0000313" key="2">
    <source>
        <dbReference type="EMBL" id="SPT19000.1"/>
    </source>
</evidence>
<sequence>MAAALQFAARKLCGCALQRPPQPYLTAVAEATIKEERRHGGSTLRRFSTESQNVVKNNKLGAMSEANPAAASPPINNAQATSPPPIWSPRNKMFLPLAAGPPESLLLIHFPHCSTFLHALFPTPCSAAAAQPFPLPVPLDPRRVYADDATPASVLARRRRDCVEAAHPDGTPARCRRPHECSAATSTNMWTIHPAHCCL</sequence>
<accession>A0A7H4LK62</accession>
<evidence type="ECO:0000313" key="3">
    <source>
        <dbReference type="Proteomes" id="UP000280104"/>
    </source>
</evidence>
<proteinExistence type="predicted"/>